<proteinExistence type="predicted"/>
<organism evidence="1 2">
    <name type="scientific">Thiocapsa rosea</name>
    <dbReference type="NCBI Taxonomy" id="69360"/>
    <lineage>
        <taxon>Bacteria</taxon>
        <taxon>Pseudomonadati</taxon>
        <taxon>Pseudomonadota</taxon>
        <taxon>Gammaproteobacteria</taxon>
        <taxon>Chromatiales</taxon>
        <taxon>Chromatiaceae</taxon>
        <taxon>Thiocapsa</taxon>
    </lineage>
</organism>
<comment type="caution">
    <text evidence="1">The sequence shown here is derived from an EMBL/GenBank/DDBJ whole genome shotgun (WGS) entry which is preliminary data.</text>
</comment>
<dbReference type="Proteomes" id="UP000274556">
    <property type="component" value="Unassembled WGS sequence"/>
</dbReference>
<gene>
    <name evidence="1" type="ORF">BDD21_0931</name>
</gene>
<dbReference type="AlphaFoldDB" id="A0A495V2D8"/>
<sequence length="44" mass="5225">MSRRRATVGSRTGSNRARFDMHHVLEWIGQANPDSRRIWRDLKC</sequence>
<name>A0A495V2D8_9GAMM</name>
<dbReference type="EMBL" id="RBXL01000001">
    <property type="protein sequence ID" value="RKT43591.1"/>
    <property type="molecule type" value="Genomic_DNA"/>
</dbReference>
<evidence type="ECO:0000313" key="1">
    <source>
        <dbReference type="EMBL" id="RKT43591.1"/>
    </source>
</evidence>
<evidence type="ECO:0000313" key="2">
    <source>
        <dbReference type="Proteomes" id="UP000274556"/>
    </source>
</evidence>
<accession>A0A495V2D8</accession>
<reference evidence="1 2" key="1">
    <citation type="submission" date="2018-10" db="EMBL/GenBank/DDBJ databases">
        <title>Genomic Encyclopedia of Archaeal and Bacterial Type Strains, Phase II (KMG-II): from individual species to whole genera.</title>
        <authorList>
            <person name="Goeker M."/>
        </authorList>
    </citation>
    <scope>NUCLEOTIDE SEQUENCE [LARGE SCALE GENOMIC DNA]</scope>
    <source>
        <strain evidence="1 2">DSM 235</strain>
    </source>
</reference>
<protein>
    <submittedName>
        <fullName evidence="1">Uncharacterized protein</fullName>
    </submittedName>
</protein>
<keyword evidence="2" id="KW-1185">Reference proteome</keyword>